<dbReference type="AlphaFoldDB" id="A0A194PSJ2"/>
<feature type="chain" id="PRO_5008263620" evidence="1">
    <location>
        <begin position="21"/>
        <end position="239"/>
    </location>
</feature>
<dbReference type="EMBL" id="KQ459595">
    <property type="protein sequence ID" value="KPI95938.1"/>
    <property type="molecule type" value="Genomic_DNA"/>
</dbReference>
<proteinExistence type="predicted"/>
<accession>A0A194PSJ2</accession>
<reference evidence="2 3" key="1">
    <citation type="journal article" date="2015" name="Nat. Commun.">
        <title>Outbred genome sequencing and CRISPR/Cas9 gene editing in butterflies.</title>
        <authorList>
            <person name="Li X."/>
            <person name="Fan D."/>
            <person name="Zhang W."/>
            <person name="Liu G."/>
            <person name="Zhang L."/>
            <person name="Zhao L."/>
            <person name="Fang X."/>
            <person name="Chen L."/>
            <person name="Dong Y."/>
            <person name="Chen Y."/>
            <person name="Ding Y."/>
            <person name="Zhao R."/>
            <person name="Feng M."/>
            <person name="Zhu Y."/>
            <person name="Feng Y."/>
            <person name="Jiang X."/>
            <person name="Zhu D."/>
            <person name="Xiang H."/>
            <person name="Feng X."/>
            <person name="Li S."/>
            <person name="Wang J."/>
            <person name="Zhang G."/>
            <person name="Kronforst M.R."/>
            <person name="Wang W."/>
        </authorList>
    </citation>
    <scope>NUCLEOTIDE SEQUENCE [LARGE SCALE GENOMIC DNA]</scope>
    <source>
        <strain evidence="2">Ya'a_city_454_Px</strain>
        <tissue evidence="2">Whole body</tissue>
    </source>
</reference>
<feature type="signal peptide" evidence="1">
    <location>
        <begin position="1"/>
        <end position="20"/>
    </location>
</feature>
<evidence type="ECO:0000256" key="1">
    <source>
        <dbReference type="SAM" id="SignalP"/>
    </source>
</evidence>
<protein>
    <submittedName>
        <fullName evidence="2">Uncharacterized protein</fullName>
    </submittedName>
</protein>
<evidence type="ECO:0000313" key="2">
    <source>
        <dbReference type="EMBL" id="KPI95938.1"/>
    </source>
</evidence>
<organism evidence="2 3">
    <name type="scientific">Papilio xuthus</name>
    <name type="common">Asian swallowtail butterfly</name>
    <dbReference type="NCBI Taxonomy" id="66420"/>
    <lineage>
        <taxon>Eukaryota</taxon>
        <taxon>Metazoa</taxon>
        <taxon>Ecdysozoa</taxon>
        <taxon>Arthropoda</taxon>
        <taxon>Hexapoda</taxon>
        <taxon>Insecta</taxon>
        <taxon>Pterygota</taxon>
        <taxon>Neoptera</taxon>
        <taxon>Endopterygota</taxon>
        <taxon>Lepidoptera</taxon>
        <taxon>Glossata</taxon>
        <taxon>Ditrysia</taxon>
        <taxon>Papilionoidea</taxon>
        <taxon>Papilionidae</taxon>
        <taxon>Papilioninae</taxon>
        <taxon>Papilio</taxon>
    </lineage>
</organism>
<keyword evidence="3" id="KW-1185">Reference proteome</keyword>
<keyword evidence="1" id="KW-0732">Signal</keyword>
<dbReference type="Proteomes" id="UP000053268">
    <property type="component" value="Unassembled WGS sequence"/>
</dbReference>
<sequence length="239" mass="27678">MSSMLLLVVLLWGGSRSAVAVNDDLSKYWTKDFKEVLHLYGKTSDKDLYGESLPPSMTYNAATTQRSEIILEHTGNYDASDFDQSGSTYPYFNQKKYKQSLKPAQSVNYFSYSESNAAKQNNDQLNNKYLNQTPQQENQNIDVSSKINLQGFQPYFNRENDYTRIQNILSTERNIGTGIVIPEDNRIYRNKARNKVREYKVNTFDSRTKCPPTICRKLSKTAKRIYSRPVKKIKRIVVY</sequence>
<evidence type="ECO:0000313" key="3">
    <source>
        <dbReference type="Proteomes" id="UP000053268"/>
    </source>
</evidence>
<gene>
    <name evidence="2" type="ORF">RR46_11651</name>
</gene>
<name>A0A194PSJ2_PAPXU</name>